<dbReference type="InterPro" id="IPR055170">
    <property type="entry name" value="GFO_IDH_MocA-like_dom"/>
</dbReference>
<reference evidence="5 6" key="2">
    <citation type="submission" date="2016-06" db="EMBL/GenBank/DDBJ databases">
        <title>Pedobacter psychrophilus sp. nov., isolated from Antarctic fragmentary rock.</title>
        <authorList>
            <person name="Svec P."/>
        </authorList>
    </citation>
    <scope>NUCLEOTIDE SEQUENCE [LARGE SCALE GENOMIC DNA]</scope>
    <source>
        <strain evidence="5 6">CCM 8644</strain>
    </source>
</reference>
<dbReference type="STRING" id="1826909.A5893_09590"/>
<dbReference type="Pfam" id="PF01408">
    <property type="entry name" value="GFO_IDH_MocA"/>
    <property type="match status" value="1"/>
</dbReference>
<feature type="domain" description="GFO/IDH/MocA-like oxidoreductase" evidence="4">
    <location>
        <begin position="136"/>
        <end position="252"/>
    </location>
</feature>
<keyword evidence="6" id="KW-1185">Reference proteome</keyword>
<evidence type="ECO:0000313" key="5">
    <source>
        <dbReference type="EMBL" id="OAQ39818.1"/>
    </source>
</evidence>
<evidence type="ECO:0000259" key="3">
    <source>
        <dbReference type="Pfam" id="PF01408"/>
    </source>
</evidence>
<dbReference type="PANTHER" id="PTHR22604">
    <property type="entry name" value="OXIDOREDUCTASES"/>
    <property type="match status" value="1"/>
</dbReference>
<dbReference type="Proteomes" id="UP000078459">
    <property type="component" value="Unassembled WGS sequence"/>
</dbReference>
<evidence type="ECO:0000313" key="6">
    <source>
        <dbReference type="Proteomes" id="UP000078459"/>
    </source>
</evidence>
<feature type="domain" description="Gfo/Idh/MocA-like oxidoreductase N-terminal" evidence="3">
    <location>
        <begin position="6"/>
        <end position="120"/>
    </location>
</feature>
<comment type="caution">
    <text evidence="5">The sequence shown here is derived from an EMBL/GenBank/DDBJ whole genome shotgun (WGS) entry which is preliminary data.</text>
</comment>
<dbReference type="Gene3D" id="3.40.50.720">
    <property type="entry name" value="NAD(P)-binding Rossmann-like Domain"/>
    <property type="match status" value="1"/>
</dbReference>
<dbReference type="Pfam" id="PF22725">
    <property type="entry name" value="GFO_IDH_MocA_C3"/>
    <property type="match status" value="1"/>
</dbReference>
<dbReference type="GO" id="GO:0016491">
    <property type="term" value="F:oxidoreductase activity"/>
    <property type="evidence" value="ECO:0007669"/>
    <property type="project" value="UniProtKB-KW"/>
</dbReference>
<dbReference type="PANTHER" id="PTHR22604:SF105">
    <property type="entry name" value="TRANS-1,2-DIHYDROBENZENE-1,2-DIOL DEHYDROGENASE"/>
    <property type="match status" value="1"/>
</dbReference>
<dbReference type="InterPro" id="IPR000683">
    <property type="entry name" value="Gfo/Idh/MocA-like_OxRdtase_N"/>
</dbReference>
<comment type="similarity">
    <text evidence="1">Belongs to the Gfo/Idh/MocA family.</text>
</comment>
<sequence>MDKKKFNWGILSTAKIGRKNVVPALKRADNCEVVAIASRNKENAEETAQDLGIKKSYGSYEELFLDKDIDVIYNPLPNNLHLEYTLKALEHGKHVLCEKPIGLNAKEVALLNEELKKHPDLKVMEAFMYKFHPQWIKAKEIIKNGDIGEIISINTLFSYYNKDGQNIRNQTDAGGGALMDIGCYCISFPRFILEAEPLSVFGSVQKDPVFKTDFLTSGILHFDKQVVATFSCSTQAYPYQRCHIIGNKGRIEIEFPCNAPTDAECKIILNNAEGKNEFVFKANQYQLQCKAFADAILTGSEVPYSLNDAENNMKVIDAIIQSAASESLIKIV</sequence>
<dbReference type="SUPFAM" id="SSF55347">
    <property type="entry name" value="Glyceraldehyde-3-phosphate dehydrogenase-like, C-terminal domain"/>
    <property type="match status" value="1"/>
</dbReference>
<evidence type="ECO:0000256" key="1">
    <source>
        <dbReference type="ARBA" id="ARBA00010928"/>
    </source>
</evidence>
<evidence type="ECO:0000256" key="2">
    <source>
        <dbReference type="ARBA" id="ARBA00023002"/>
    </source>
</evidence>
<dbReference type="RefSeq" id="WP_068822435.1">
    <property type="nucleotide sequence ID" value="NZ_LWHJ01000027.1"/>
</dbReference>
<name>A0A179DFT7_9SPHI</name>
<reference evidence="5 6" key="1">
    <citation type="submission" date="2016-04" db="EMBL/GenBank/DDBJ databases">
        <authorList>
            <person name="Evans L.H."/>
            <person name="Alamgir A."/>
            <person name="Owens N."/>
            <person name="Weber N.D."/>
            <person name="Virtaneva K."/>
            <person name="Barbian K."/>
            <person name="Babar A."/>
            <person name="Rosenke K."/>
        </authorList>
    </citation>
    <scope>NUCLEOTIDE SEQUENCE [LARGE SCALE GENOMIC DNA]</scope>
    <source>
        <strain evidence="5 6">CCM 8644</strain>
    </source>
</reference>
<keyword evidence="2" id="KW-0560">Oxidoreductase</keyword>
<organism evidence="5 6">
    <name type="scientific">Pedobacter psychrophilus</name>
    <dbReference type="NCBI Taxonomy" id="1826909"/>
    <lineage>
        <taxon>Bacteria</taxon>
        <taxon>Pseudomonadati</taxon>
        <taxon>Bacteroidota</taxon>
        <taxon>Sphingobacteriia</taxon>
        <taxon>Sphingobacteriales</taxon>
        <taxon>Sphingobacteriaceae</taxon>
        <taxon>Pedobacter</taxon>
    </lineage>
</organism>
<evidence type="ECO:0000259" key="4">
    <source>
        <dbReference type="Pfam" id="PF22725"/>
    </source>
</evidence>
<protein>
    <submittedName>
        <fullName evidence="5">NAD-binding protein</fullName>
    </submittedName>
</protein>
<dbReference type="InterPro" id="IPR036291">
    <property type="entry name" value="NAD(P)-bd_dom_sf"/>
</dbReference>
<gene>
    <name evidence="5" type="ORF">A5893_09590</name>
</gene>
<dbReference type="SUPFAM" id="SSF51735">
    <property type="entry name" value="NAD(P)-binding Rossmann-fold domains"/>
    <property type="match status" value="1"/>
</dbReference>
<accession>A0A179DFT7</accession>
<dbReference type="InterPro" id="IPR050984">
    <property type="entry name" value="Gfo/Idh/MocA_domain"/>
</dbReference>
<dbReference type="GO" id="GO:0000166">
    <property type="term" value="F:nucleotide binding"/>
    <property type="evidence" value="ECO:0007669"/>
    <property type="project" value="InterPro"/>
</dbReference>
<dbReference type="AlphaFoldDB" id="A0A179DFT7"/>
<dbReference type="Gene3D" id="3.30.360.10">
    <property type="entry name" value="Dihydrodipicolinate Reductase, domain 2"/>
    <property type="match status" value="1"/>
</dbReference>
<dbReference type="OrthoDB" id="9815825at2"/>
<proteinExistence type="inferred from homology"/>
<dbReference type="EMBL" id="LWHJ01000027">
    <property type="protein sequence ID" value="OAQ39818.1"/>
    <property type="molecule type" value="Genomic_DNA"/>
</dbReference>